<sequence length="422" mass="46647">MTYEQITELPENGSSWEELRQRLEGFKEKDFDWKAGRLPSYTYYFNEETLEVQRKAYAMFIGENGLGAGRAFPSLSAMQQDIFAMCLPLFHAPEGAGASFTSGGTESVFIITKTARDRARAKRNEAQGTFNIVTSYAAHPCLDKAAHYLGIEIRRTPLSPENSADPAAITAAIDDRTIMIYSSAPSYPHGRIDPITELAEISKSRDLWLHVDACWGGFVSPFATMLGYQLPEWDFAVEGVTSISVDLHKFGYTAKGASLAIYADKALQAYEGFESGNWPRGTYATPTFMGSKPAGSVASTWAVLNYMGRQGYLEATRRTMEATRLLMEGINGIKGLACVDQKLESNLFVYVATDPTIDIMAVADRLEAKGWMRGRMREPLGIHQGVNPAHLDTVEEYIEAVKEAVAHVRSTAATADYDEHSY</sequence>
<keyword evidence="2 5" id="KW-0663">Pyridoxal phosphate</keyword>
<keyword evidence="7" id="KW-0808">Transferase</keyword>
<dbReference type="InterPro" id="IPR015424">
    <property type="entry name" value="PyrdxlP-dep_Trfase"/>
</dbReference>
<evidence type="ECO:0000256" key="1">
    <source>
        <dbReference type="ARBA" id="ARBA00001933"/>
    </source>
</evidence>
<dbReference type="EMBL" id="QGDB01000023">
    <property type="protein sequence ID" value="PWL16208.1"/>
    <property type="molecule type" value="Genomic_DNA"/>
</dbReference>
<dbReference type="InterPro" id="IPR015422">
    <property type="entry name" value="PyrdxlP-dep_Trfase_small"/>
</dbReference>
<dbReference type="PANTHER" id="PTHR42735">
    <property type="match status" value="1"/>
</dbReference>
<evidence type="ECO:0000313" key="7">
    <source>
        <dbReference type="EMBL" id="PWL16208.1"/>
    </source>
</evidence>
<protein>
    <submittedName>
        <fullName evidence="7">Aspartate aminotransferase family protein</fullName>
    </submittedName>
</protein>
<comment type="caution">
    <text evidence="7">The sequence shown here is derived from an EMBL/GenBank/DDBJ whole genome shotgun (WGS) entry which is preliminary data.</text>
</comment>
<dbReference type="Pfam" id="PF00282">
    <property type="entry name" value="Pyridoxal_deC"/>
    <property type="match status" value="1"/>
</dbReference>
<comment type="cofactor">
    <cofactor evidence="1 5 6">
        <name>pyridoxal 5'-phosphate</name>
        <dbReference type="ChEBI" id="CHEBI:597326"/>
    </cofactor>
</comment>
<organism evidence="7 8">
    <name type="scientific">Falsochrobactrum shanghaiense</name>
    <dbReference type="NCBI Taxonomy" id="2201899"/>
    <lineage>
        <taxon>Bacteria</taxon>
        <taxon>Pseudomonadati</taxon>
        <taxon>Pseudomonadota</taxon>
        <taxon>Alphaproteobacteria</taxon>
        <taxon>Hyphomicrobiales</taxon>
        <taxon>Brucellaceae</taxon>
        <taxon>Falsochrobactrum</taxon>
    </lineage>
</organism>
<evidence type="ECO:0000256" key="4">
    <source>
        <dbReference type="ARBA" id="ARBA00038302"/>
    </source>
</evidence>
<dbReference type="Gene3D" id="3.40.640.10">
    <property type="entry name" value="Type I PLP-dependent aspartate aminotransferase-like (Major domain)"/>
    <property type="match status" value="1"/>
</dbReference>
<dbReference type="GO" id="GO:0008483">
    <property type="term" value="F:transaminase activity"/>
    <property type="evidence" value="ECO:0007669"/>
    <property type="project" value="UniProtKB-KW"/>
</dbReference>
<keyword evidence="3 6" id="KW-0456">Lyase</keyword>
<evidence type="ECO:0000256" key="5">
    <source>
        <dbReference type="PIRSR" id="PIRSR602129-50"/>
    </source>
</evidence>
<gene>
    <name evidence="7" type="ORF">DKP76_18765</name>
</gene>
<dbReference type="Proteomes" id="UP000245865">
    <property type="component" value="Unassembled WGS sequence"/>
</dbReference>
<accession>A0A316J4W8</accession>
<dbReference type="RefSeq" id="WP_109708163.1">
    <property type="nucleotide sequence ID" value="NZ_QGDB01000023.1"/>
</dbReference>
<dbReference type="InterPro" id="IPR050477">
    <property type="entry name" value="GrpII_AminoAcid_Decarb"/>
</dbReference>
<keyword evidence="8" id="KW-1185">Reference proteome</keyword>
<keyword evidence="7" id="KW-0032">Aminotransferase</keyword>
<evidence type="ECO:0000313" key="8">
    <source>
        <dbReference type="Proteomes" id="UP000245865"/>
    </source>
</evidence>
<dbReference type="PANTHER" id="PTHR42735:SF6">
    <property type="entry name" value="SPHINGOSINE-1-PHOSPHATE LYASE 1"/>
    <property type="match status" value="1"/>
</dbReference>
<evidence type="ECO:0000256" key="6">
    <source>
        <dbReference type="RuleBase" id="RU000382"/>
    </source>
</evidence>
<dbReference type="AlphaFoldDB" id="A0A316J4W8"/>
<feature type="modified residue" description="N6-(pyridoxal phosphate)lysine" evidence="5">
    <location>
        <position position="249"/>
    </location>
</feature>
<dbReference type="InterPro" id="IPR002129">
    <property type="entry name" value="PyrdxlP-dep_de-COase"/>
</dbReference>
<dbReference type="InterPro" id="IPR015421">
    <property type="entry name" value="PyrdxlP-dep_Trfase_major"/>
</dbReference>
<dbReference type="GO" id="GO:0030170">
    <property type="term" value="F:pyridoxal phosphate binding"/>
    <property type="evidence" value="ECO:0007669"/>
    <property type="project" value="InterPro"/>
</dbReference>
<name>A0A316J4W8_9HYPH</name>
<comment type="similarity">
    <text evidence="4">Belongs to the group II decarboxylase family. Sphingosine-1-phosphate lyase subfamily.</text>
</comment>
<dbReference type="GO" id="GO:0016830">
    <property type="term" value="F:carbon-carbon lyase activity"/>
    <property type="evidence" value="ECO:0007669"/>
    <property type="project" value="InterPro"/>
</dbReference>
<evidence type="ECO:0000256" key="3">
    <source>
        <dbReference type="ARBA" id="ARBA00023239"/>
    </source>
</evidence>
<dbReference type="SUPFAM" id="SSF53383">
    <property type="entry name" value="PLP-dependent transferases"/>
    <property type="match status" value="1"/>
</dbReference>
<dbReference type="Gene3D" id="3.90.1150.10">
    <property type="entry name" value="Aspartate Aminotransferase, domain 1"/>
    <property type="match status" value="1"/>
</dbReference>
<dbReference type="Gene3D" id="6.10.140.2150">
    <property type="match status" value="1"/>
</dbReference>
<proteinExistence type="inferred from homology"/>
<dbReference type="GO" id="GO:0019752">
    <property type="term" value="P:carboxylic acid metabolic process"/>
    <property type="evidence" value="ECO:0007669"/>
    <property type="project" value="InterPro"/>
</dbReference>
<dbReference type="OrthoDB" id="9803665at2"/>
<reference evidence="7 8" key="1">
    <citation type="submission" date="2018-05" db="EMBL/GenBank/DDBJ databases">
        <title>Comparative genomic sequence analysis between strain HN4 and CCM 8460T (Falsochrobactrum ovis) will provide more evidence to prove that HN4 is a new species of Falsochrobactrum.</title>
        <authorList>
            <person name="Lyu W."/>
            <person name="Sun L."/>
            <person name="Yao L."/>
        </authorList>
    </citation>
    <scope>NUCLEOTIDE SEQUENCE [LARGE SCALE GENOMIC DNA]</scope>
    <source>
        <strain evidence="7 8">HN4</strain>
    </source>
</reference>
<evidence type="ECO:0000256" key="2">
    <source>
        <dbReference type="ARBA" id="ARBA00022898"/>
    </source>
</evidence>